<dbReference type="CDD" id="cd01821">
    <property type="entry name" value="Rhamnogalacturan_acetylesterase_like"/>
    <property type="match status" value="1"/>
</dbReference>
<comment type="caution">
    <text evidence="4">The sequence shown here is derived from an EMBL/GenBank/DDBJ whole genome shotgun (WGS) entry which is preliminary data.</text>
</comment>
<dbReference type="InterPro" id="IPR001087">
    <property type="entry name" value="GDSL"/>
</dbReference>
<dbReference type="Gene3D" id="3.40.50.1110">
    <property type="entry name" value="SGNH hydrolase"/>
    <property type="match status" value="1"/>
</dbReference>
<dbReference type="EC" id="3.1.1.-" evidence="4"/>
<keyword evidence="3" id="KW-0732">Signal</keyword>
<protein>
    <submittedName>
        <fullName evidence="4">Rhamnogalacturonan acetylesterase RhgT</fullName>
        <ecNumber evidence="4">3.1.1.-</ecNumber>
    </submittedName>
</protein>
<dbReference type="InterPro" id="IPR008979">
    <property type="entry name" value="Galactose-bd-like_sf"/>
</dbReference>
<dbReference type="Pfam" id="PF00657">
    <property type="entry name" value="Lipase_GDSL"/>
    <property type="match status" value="1"/>
</dbReference>
<organism evidence="4 5">
    <name type="scientific">Candidatus Ordinivivax streblomastigis</name>
    <dbReference type="NCBI Taxonomy" id="2540710"/>
    <lineage>
        <taxon>Bacteria</taxon>
        <taxon>Pseudomonadati</taxon>
        <taxon>Bacteroidota</taxon>
        <taxon>Bacteroidia</taxon>
        <taxon>Bacteroidales</taxon>
        <taxon>Candidatus Ordinivivax</taxon>
    </lineage>
</organism>
<evidence type="ECO:0000256" key="1">
    <source>
        <dbReference type="ARBA" id="ARBA00008668"/>
    </source>
</evidence>
<dbReference type="AlphaFoldDB" id="A0A5M8NUW3"/>
<dbReference type="Gene3D" id="2.60.120.430">
    <property type="entry name" value="Galactose-binding lectin"/>
    <property type="match status" value="1"/>
</dbReference>
<sequence length="383" mass="43166">MKQKLLISWLFLLLTVMLSAQTTGGIRSTMQVPDGNYRVRLTLGDADGETQTTVQAESRRLFLHNIQTKRGEFKTYSFTVNKRNKYIGDNDSVRIKPRETGKLNWDDYLTVEFSGENPSFSKIEVEPVNDAITVFLCGNSTVVDQDNEPFAAWGQMIPAFFNEQVSFANYAESGESSNTFIAAKRLEKALTFMKAGDYVLIEFGHNDEKQQGEDKGAYKHFTKSLQVYIDEARKCGAHPILITPTQRRNFDESGKIVETHGEFPQAIRDLAAKENVPLIDLTAMTSQLYYALGVEGSKKALVHYPANTFPEQTTALADNTHFNAYGAYQVAKCVINGLKANKTPLIQHLREKDQSYNPAHPDDPATFYWKLQMSFKIEKPDGN</sequence>
<dbReference type="EMBL" id="SNRX01000041">
    <property type="protein sequence ID" value="KAA6300881.1"/>
    <property type="molecule type" value="Genomic_DNA"/>
</dbReference>
<dbReference type="SUPFAM" id="SSF52266">
    <property type="entry name" value="SGNH hydrolase"/>
    <property type="match status" value="1"/>
</dbReference>
<feature type="chain" id="PRO_5024430856" evidence="3">
    <location>
        <begin position="21"/>
        <end position="383"/>
    </location>
</feature>
<accession>A0A5M8NUW3</accession>
<evidence type="ECO:0000313" key="5">
    <source>
        <dbReference type="Proteomes" id="UP000324575"/>
    </source>
</evidence>
<reference evidence="4 5" key="1">
    <citation type="submission" date="2019-03" db="EMBL/GenBank/DDBJ databases">
        <title>Single cell metagenomics reveals metabolic interactions within the superorganism composed of flagellate Streblomastix strix and complex community of Bacteroidetes bacteria on its surface.</title>
        <authorList>
            <person name="Treitli S.C."/>
            <person name="Kolisko M."/>
            <person name="Husnik F."/>
            <person name="Keeling P."/>
            <person name="Hampl V."/>
        </authorList>
    </citation>
    <scope>NUCLEOTIDE SEQUENCE [LARGE SCALE GENOMIC DNA]</scope>
    <source>
        <strain evidence="4">St1</strain>
    </source>
</reference>
<dbReference type="InterPro" id="IPR037459">
    <property type="entry name" value="RhgT-like"/>
</dbReference>
<feature type="signal peptide" evidence="3">
    <location>
        <begin position="1"/>
        <end position="20"/>
    </location>
</feature>
<keyword evidence="2 4" id="KW-0378">Hydrolase</keyword>
<proteinExistence type="inferred from homology"/>
<dbReference type="Proteomes" id="UP000324575">
    <property type="component" value="Unassembled WGS sequence"/>
</dbReference>
<dbReference type="InterPro" id="IPR036514">
    <property type="entry name" value="SGNH_hydro_sf"/>
</dbReference>
<evidence type="ECO:0000256" key="2">
    <source>
        <dbReference type="ARBA" id="ARBA00022801"/>
    </source>
</evidence>
<evidence type="ECO:0000256" key="3">
    <source>
        <dbReference type="SAM" id="SignalP"/>
    </source>
</evidence>
<dbReference type="GO" id="GO:0016788">
    <property type="term" value="F:hydrolase activity, acting on ester bonds"/>
    <property type="evidence" value="ECO:0007669"/>
    <property type="project" value="InterPro"/>
</dbReference>
<name>A0A5M8NUW3_9BACT</name>
<dbReference type="PANTHER" id="PTHR43695">
    <property type="entry name" value="PUTATIVE (AFU_ORTHOLOGUE AFUA_2G17250)-RELATED"/>
    <property type="match status" value="1"/>
</dbReference>
<dbReference type="SUPFAM" id="SSF49785">
    <property type="entry name" value="Galactose-binding domain-like"/>
    <property type="match status" value="1"/>
</dbReference>
<dbReference type="PANTHER" id="PTHR43695:SF1">
    <property type="entry name" value="RHAMNOGALACTURONAN ACETYLESTERASE"/>
    <property type="match status" value="1"/>
</dbReference>
<comment type="similarity">
    <text evidence="1">Belongs to the 'GDSL' lipolytic enzyme family.</text>
</comment>
<gene>
    <name evidence="4" type="ORF">EZS26_002965</name>
</gene>
<evidence type="ECO:0000313" key="4">
    <source>
        <dbReference type="EMBL" id="KAA6300881.1"/>
    </source>
</evidence>